<dbReference type="Pfam" id="PF04588">
    <property type="entry name" value="HIG_1_N"/>
    <property type="match status" value="1"/>
</dbReference>
<evidence type="ECO:0000256" key="3">
    <source>
        <dbReference type="ARBA" id="ARBA00023136"/>
    </source>
</evidence>
<comment type="caution">
    <text evidence="6">The sequence shown here is derived from an EMBL/GenBank/DDBJ whole genome shotgun (WGS) entry which is preliminary data.</text>
</comment>
<keyword evidence="2 4" id="KW-1133">Transmembrane helix</keyword>
<reference evidence="6 7" key="1">
    <citation type="submission" date="2017-05" db="EMBL/GenBank/DDBJ databases">
        <authorList>
            <person name="Varghese N."/>
            <person name="Submissions S."/>
        </authorList>
    </citation>
    <scope>NUCLEOTIDE SEQUENCE [LARGE SCALE GENOMIC DNA]</scope>
    <source>
        <strain evidence="6 7">DSM 29734</strain>
    </source>
</reference>
<dbReference type="Proteomes" id="UP001157961">
    <property type="component" value="Unassembled WGS sequence"/>
</dbReference>
<organism evidence="6 7">
    <name type="scientific">Shimia sagamensis</name>
    <dbReference type="NCBI Taxonomy" id="1566352"/>
    <lineage>
        <taxon>Bacteria</taxon>
        <taxon>Pseudomonadati</taxon>
        <taxon>Pseudomonadota</taxon>
        <taxon>Alphaproteobacteria</taxon>
        <taxon>Rhodobacterales</taxon>
        <taxon>Roseobacteraceae</taxon>
    </lineage>
</organism>
<accession>A0ABY1PMP1</accession>
<evidence type="ECO:0000313" key="7">
    <source>
        <dbReference type="Proteomes" id="UP001157961"/>
    </source>
</evidence>
<dbReference type="InterPro" id="IPR007667">
    <property type="entry name" value="Hypoxia_induced_domain"/>
</dbReference>
<dbReference type="NCBIfam" id="NF033233">
    <property type="entry name" value="twin_helix"/>
    <property type="match status" value="1"/>
</dbReference>
<feature type="transmembrane region" description="Helical" evidence="4">
    <location>
        <begin position="6"/>
        <end position="25"/>
    </location>
</feature>
<proteinExistence type="predicted"/>
<evidence type="ECO:0000256" key="4">
    <source>
        <dbReference type="SAM" id="Phobius"/>
    </source>
</evidence>
<keyword evidence="1 4" id="KW-0812">Transmembrane</keyword>
<evidence type="ECO:0000313" key="6">
    <source>
        <dbReference type="EMBL" id="SMP35882.1"/>
    </source>
</evidence>
<gene>
    <name evidence="6" type="ORF">SAMN06265373_11247</name>
</gene>
<dbReference type="PROSITE" id="PS51503">
    <property type="entry name" value="HIG1"/>
    <property type="match status" value="1"/>
</dbReference>
<evidence type="ECO:0000256" key="2">
    <source>
        <dbReference type="ARBA" id="ARBA00022989"/>
    </source>
</evidence>
<protein>
    <submittedName>
        <fullName evidence="6">Hypoxia induced protein conserved region</fullName>
    </submittedName>
</protein>
<dbReference type="EMBL" id="FXTY01000012">
    <property type="protein sequence ID" value="SMP35882.1"/>
    <property type="molecule type" value="Genomic_DNA"/>
</dbReference>
<name>A0ABY1PMP1_9RHOB</name>
<sequence length="67" mass="7257">MANDPLFWLAAAACLVVLFILLVGIGGFAKGGEFNKKHANKIMRLRLLAQFVAVILIVGFVWIRSGG</sequence>
<feature type="transmembrane region" description="Helical" evidence="4">
    <location>
        <begin position="45"/>
        <end position="63"/>
    </location>
</feature>
<dbReference type="RefSeq" id="WP_283427934.1">
    <property type="nucleotide sequence ID" value="NZ_FXTY01000012.1"/>
</dbReference>
<keyword evidence="7" id="KW-1185">Reference proteome</keyword>
<evidence type="ECO:0000256" key="1">
    <source>
        <dbReference type="ARBA" id="ARBA00022692"/>
    </source>
</evidence>
<keyword evidence="3 4" id="KW-0472">Membrane</keyword>
<feature type="domain" description="HIG1" evidence="5">
    <location>
        <begin position="1"/>
        <end position="67"/>
    </location>
</feature>
<evidence type="ECO:0000259" key="5">
    <source>
        <dbReference type="PROSITE" id="PS51503"/>
    </source>
</evidence>